<gene>
    <name evidence="3" type="ORF">EAH89_14000</name>
</gene>
<reference evidence="3 4" key="1">
    <citation type="journal article" date="2019" name="Environ. Microbiol.">
        <title>Species interactions and distinct microbial communities in high Arctic permafrost affected cryosols are associated with the CH4 and CO2 gas fluxes.</title>
        <authorList>
            <person name="Altshuler I."/>
            <person name="Hamel J."/>
            <person name="Turney S."/>
            <person name="Magnuson E."/>
            <person name="Levesque R."/>
            <person name="Greer C."/>
            <person name="Whyte L.G."/>
        </authorList>
    </citation>
    <scope>NUCLEOTIDE SEQUENCE [LARGE SCALE GENOMIC DNA]</scope>
    <source>
        <strain evidence="3 4">S9.3B</strain>
    </source>
</reference>
<evidence type="ECO:0000256" key="1">
    <source>
        <dbReference type="ARBA" id="ARBA00038494"/>
    </source>
</evidence>
<keyword evidence="4" id="KW-1185">Reference proteome</keyword>
<evidence type="ECO:0000313" key="4">
    <source>
        <dbReference type="Proteomes" id="UP000317078"/>
    </source>
</evidence>
<comment type="caution">
    <text evidence="3">The sequence shown here is derived from an EMBL/GenBank/DDBJ whole genome shotgun (WGS) entry which is preliminary data.</text>
</comment>
<evidence type="ECO:0000313" key="3">
    <source>
        <dbReference type="EMBL" id="TPG55678.1"/>
    </source>
</evidence>
<accession>A0A502G1E4</accession>
<dbReference type="EMBL" id="RCZP01000012">
    <property type="protein sequence ID" value="TPG55678.1"/>
    <property type="molecule type" value="Genomic_DNA"/>
</dbReference>
<dbReference type="Proteomes" id="UP000317078">
    <property type="component" value="Unassembled WGS sequence"/>
</dbReference>
<dbReference type="RefSeq" id="WP_140884145.1">
    <property type="nucleotide sequence ID" value="NZ_RCZP01000012.1"/>
</dbReference>
<sequence>MDGGFGPGALAAPGLSGAPRLSVLLCVRDEAERIPPLLAALSFADEVILVADRSTDGTVGLASRLGAVVVEGAWPLEGDRKRAGLEAALGEWVLELDADEMPDAELVVAVRRVVSAPGGPDYYQVRIDNHVGGRLIRHGWGGSFGTSSAVRLYRRGAKSWGPQRVHPRVRFTGLEGSRLPGALRHDVDTDVSDMLARLDRYSRLHAADLRESGKLGGVPRNLLRAASRFYKAYVRRRGWREGHWGFLIALMAALYPLLATLRGHLERPED</sequence>
<dbReference type="Pfam" id="PF00535">
    <property type="entry name" value="Glycos_transf_2"/>
    <property type="match status" value="1"/>
</dbReference>
<keyword evidence="3" id="KW-0808">Transferase</keyword>
<dbReference type="Gene3D" id="3.90.550.10">
    <property type="entry name" value="Spore Coat Polysaccharide Biosynthesis Protein SpsA, Chain A"/>
    <property type="match status" value="1"/>
</dbReference>
<dbReference type="PANTHER" id="PTHR43630">
    <property type="entry name" value="POLY-BETA-1,6-N-ACETYL-D-GLUCOSAMINE SYNTHASE"/>
    <property type="match status" value="1"/>
</dbReference>
<protein>
    <submittedName>
        <fullName evidence="3">Glycosyltransferase family 2 protein</fullName>
    </submittedName>
</protein>
<organism evidence="3 4">
    <name type="scientific">Muricoccus nepalensis</name>
    <dbReference type="NCBI Taxonomy" id="1854500"/>
    <lineage>
        <taxon>Bacteria</taxon>
        <taxon>Pseudomonadati</taxon>
        <taxon>Pseudomonadota</taxon>
        <taxon>Alphaproteobacteria</taxon>
        <taxon>Acetobacterales</taxon>
        <taxon>Roseomonadaceae</taxon>
        <taxon>Muricoccus</taxon>
    </lineage>
</organism>
<proteinExistence type="inferred from homology"/>
<dbReference type="InterPro" id="IPR001173">
    <property type="entry name" value="Glyco_trans_2-like"/>
</dbReference>
<dbReference type="SUPFAM" id="SSF53448">
    <property type="entry name" value="Nucleotide-diphospho-sugar transferases"/>
    <property type="match status" value="1"/>
</dbReference>
<comment type="similarity">
    <text evidence="1">Belongs to the glycosyltransferase 2 family. WaaE/KdtX subfamily.</text>
</comment>
<dbReference type="PANTHER" id="PTHR43630:SF2">
    <property type="entry name" value="GLYCOSYLTRANSFERASE"/>
    <property type="match status" value="1"/>
</dbReference>
<dbReference type="CDD" id="cd02511">
    <property type="entry name" value="Beta4Glucosyltransferase"/>
    <property type="match status" value="1"/>
</dbReference>
<dbReference type="OrthoDB" id="9815923at2"/>
<evidence type="ECO:0000259" key="2">
    <source>
        <dbReference type="Pfam" id="PF00535"/>
    </source>
</evidence>
<feature type="domain" description="Glycosyltransferase 2-like" evidence="2">
    <location>
        <begin position="22"/>
        <end position="105"/>
    </location>
</feature>
<name>A0A502G1E4_9PROT</name>
<dbReference type="AlphaFoldDB" id="A0A502G1E4"/>
<dbReference type="GO" id="GO:0016740">
    <property type="term" value="F:transferase activity"/>
    <property type="evidence" value="ECO:0007669"/>
    <property type="project" value="UniProtKB-KW"/>
</dbReference>
<dbReference type="InterPro" id="IPR029044">
    <property type="entry name" value="Nucleotide-diphossugar_trans"/>
</dbReference>